<protein>
    <submittedName>
        <fullName evidence="1">Uncharacterized protein</fullName>
    </submittedName>
</protein>
<evidence type="ECO:0000313" key="1">
    <source>
        <dbReference type="EMBL" id="KAJ8120656.1"/>
    </source>
</evidence>
<accession>A0ACC2IZM3</accession>
<dbReference type="EMBL" id="JAPESX010000572">
    <property type="protein sequence ID" value="KAJ8120656.1"/>
    <property type="molecule type" value="Genomic_DNA"/>
</dbReference>
<sequence>MKEGEAMAYNDRIETIRKDEFPMLHDSIYLDHAGTTLYPKTLVDSFATEMVASLLGNPHSASASSQYTTLRIENIRHRVLRFFNADPAEYELVFVANATAGIKLVSDAFRGFPEGFDYRYHQACHTSLVGVRQEAENGLCLDSDDVDKWIEGGDLEVKIDPSSRPTLFAYPAQSNMDGRRYPLRWCHQVRRAGVNTGCQIYTLLDAAAYVATSPLDLSNAETAPDFAVVSFYKIFGFPDLGGLIVKRNTASVFKQRRYFGGGTVDMVVCLKEQWHASKTQSLHEALEDGTLPIHSILALDLALNAHQKLLTEFEKLATLKLFHVRTGGVCNPGGVAAALGLEPWEMKRNFSTGFRCGNENDIINGKPTGVIRVSLGAMSTLSDVEKFVAFIEEFYKEDHQPSPVALPESVVEDDSSDLFVDAIMCGQKG</sequence>
<dbReference type="Proteomes" id="UP001153334">
    <property type="component" value="Unassembled WGS sequence"/>
</dbReference>
<gene>
    <name evidence="1" type="ORF">ONZ43_g2688</name>
</gene>
<proteinExistence type="predicted"/>
<comment type="caution">
    <text evidence="1">The sequence shown here is derived from an EMBL/GenBank/DDBJ whole genome shotgun (WGS) entry which is preliminary data.</text>
</comment>
<name>A0ACC2IZM3_9PEZI</name>
<keyword evidence="2" id="KW-1185">Reference proteome</keyword>
<organism evidence="1 2">
    <name type="scientific">Nemania bipapillata</name>
    <dbReference type="NCBI Taxonomy" id="110536"/>
    <lineage>
        <taxon>Eukaryota</taxon>
        <taxon>Fungi</taxon>
        <taxon>Dikarya</taxon>
        <taxon>Ascomycota</taxon>
        <taxon>Pezizomycotina</taxon>
        <taxon>Sordariomycetes</taxon>
        <taxon>Xylariomycetidae</taxon>
        <taxon>Xylariales</taxon>
        <taxon>Xylariaceae</taxon>
        <taxon>Nemania</taxon>
    </lineage>
</organism>
<evidence type="ECO:0000313" key="2">
    <source>
        <dbReference type="Proteomes" id="UP001153334"/>
    </source>
</evidence>
<reference evidence="1" key="1">
    <citation type="submission" date="2022-11" db="EMBL/GenBank/DDBJ databases">
        <title>Genome Sequence of Nemania bipapillata.</title>
        <authorList>
            <person name="Buettner E."/>
        </authorList>
    </citation>
    <scope>NUCLEOTIDE SEQUENCE</scope>
    <source>
        <strain evidence="1">CP14</strain>
    </source>
</reference>